<evidence type="ECO:0000256" key="1">
    <source>
        <dbReference type="ARBA" id="ARBA00010638"/>
    </source>
</evidence>
<gene>
    <name evidence="6" type="ORF">DAI18_07345</name>
</gene>
<dbReference type="Pfam" id="PF01812">
    <property type="entry name" value="5-FTHF_cyc-lig"/>
    <property type="match status" value="1"/>
</dbReference>
<keyword evidence="7" id="KW-1185">Reference proteome</keyword>
<dbReference type="EC" id="6.3.3.2" evidence="5"/>
<comment type="catalytic activity">
    <reaction evidence="5">
        <text>(6S)-5-formyl-5,6,7,8-tetrahydrofolate + ATP = (6R)-5,10-methenyltetrahydrofolate + ADP + phosphate</text>
        <dbReference type="Rhea" id="RHEA:10488"/>
        <dbReference type="ChEBI" id="CHEBI:30616"/>
        <dbReference type="ChEBI" id="CHEBI:43474"/>
        <dbReference type="ChEBI" id="CHEBI:57455"/>
        <dbReference type="ChEBI" id="CHEBI:57457"/>
        <dbReference type="ChEBI" id="CHEBI:456216"/>
        <dbReference type="EC" id="6.3.3.2"/>
    </reaction>
</comment>
<keyword evidence="2 4" id="KW-0547">Nucleotide-binding</keyword>
<dbReference type="SUPFAM" id="SSF100950">
    <property type="entry name" value="NagB/RpiA/CoA transferase-like"/>
    <property type="match status" value="1"/>
</dbReference>
<dbReference type="AlphaFoldDB" id="A0A2S0P908"/>
<dbReference type="KEGG" id="maer:DAI18_07345"/>
<dbReference type="PANTHER" id="PTHR23407">
    <property type="entry name" value="ATPASE INHIBITOR/5-FORMYLTETRAHYDROFOLATE CYCLO-LIGASE"/>
    <property type="match status" value="1"/>
</dbReference>
<evidence type="ECO:0000256" key="5">
    <source>
        <dbReference type="RuleBase" id="RU361279"/>
    </source>
</evidence>
<evidence type="ECO:0000313" key="6">
    <source>
        <dbReference type="EMBL" id="AVY93879.1"/>
    </source>
</evidence>
<name>A0A2S0P908_9NEIS</name>
<dbReference type="GO" id="GO:0030272">
    <property type="term" value="F:5-formyltetrahydrofolate cyclo-ligase activity"/>
    <property type="evidence" value="ECO:0007669"/>
    <property type="project" value="UniProtKB-EC"/>
</dbReference>
<dbReference type="PANTHER" id="PTHR23407:SF1">
    <property type="entry name" value="5-FORMYLTETRAHYDROFOLATE CYCLO-LIGASE"/>
    <property type="match status" value="1"/>
</dbReference>
<dbReference type="InterPro" id="IPR024185">
    <property type="entry name" value="FTHF_cligase-like_sf"/>
</dbReference>
<organism evidence="6 7">
    <name type="scientific">Microvirgula aerodenitrificans</name>
    <dbReference type="NCBI Taxonomy" id="57480"/>
    <lineage>
        <taxon>Bacteria</taxon>
        <taxon>Pseudomonadati</taxon>
        <taxon>Pseudomonadota</taxon>
        <taxon>Betaproteobacteria</taxon>
        <taxon>Neisseriales</taxon>
        <taxon>Aquaspirillaceae</taxon>
        <taxon>Microvirgula</taxon>
    </lineage>
</organism>
<evidence type="ECO:0000256" key="4">
    <source>
        <dbReference type="PIRSR" id="PIRSR006806-1"/>
    </source>
</evidence>
<evidence type="ECO:0000256" key="2">
    <source>
        <dbReference type="ARBA" id="ARBA00022741"/>
    </source>
</evidence>
<dbReference type="GO" id="GO:0035999">
    <property type="term" value="P:tetrahydrofolate interconversion"/>
    <property type="evidence" value="ECO:0007669"/>
    <property type="project" value="TreeGrafter"/>
</dbReference>
<protein>
    <recommendedName>
        <fullName evidence="5">5-formyltetrahydrofolate cyclo-ligase</fullName>
        <ecNumber evidence="5">6.3.3.2</ecNumber>
    </recommendedName>
</protein>
<evidence type="ECO:0000256" key="3">
    <source>
        <dbReference type="ARBA" id="ARBA00022840"/>
    </source>
</evidence>
<evidence type="ECO:0000313" key="7">
    <source>
        <dbReference type="Proteomes" id="UP000244173"/>
    </source>
</evidence>
<dbReference type="Gene3D" id="3.40.50.10420">
    <property type="entry name" value="NagB/RpiA/CoA transferase-like"/>
    <property type="match status" value="1"/>
</dbReference>
<dbReference type="GO" id="GO:0009396">
    <property type="term" value="P:folic acid-containing compound biosynthetic process"/>
    <property type="evidence" value="ECO:0007669"/>
    <property type="project" value="TreeGrafter"/>
</dbReference>
<feature type="binding site" evidence="4">
    <location>
        <position position="56"/>
    </location>
    <ligand>
        <name>substrate</name>
    </ligand>
</feature>
<dbReference type="Proteomes" id="UP000244173">
    <property type="component" value="Chromosome"/>
</dbReference>
<comment type="similarity">
    <text evidence="1 5">Belongs to the 5-formyltetrahydrofolate cyclo-ligase family.</text>
</comment>
<keyword evidence="5" id="KW-0479">Metal-binding</keyword>
<dbReference type="OrthoDB" id="9801938at2"/>
<feature type="binding site" evidence="4">
    <location>
        <begin position="132"/>
        <end position="140"/>
    </location>
    <ligand>
        <name>ATP</name>
        <dbReference type="ChEBI" id="CHEBI:30616"/>
    </ligand>
</feature>
<dbReference type="InterPro" id="IPR037171">
    <property type="entry name" value="NagB/RpiA_transferase-like"/>
</dbReference>
<keyword evidence="6" id="KW-0436">Ligase</keyword>
<comment type="cofactor">
    <cofactor evidence="5">
        <name>Mg(2+)</name>
        <dbReference type="ChEBI" id="CHEBI:18420"/>
    </cofactor>
</comment>
<proteinExistence type="inferred from homology"/>
<keyword evidence="5" id="KW-0460">Magnesium</keyword>
<reference evidence="6 7" key="1">
    <citation type="submission" date="2018-04" db="EMBL/GenBank/DDBJ databases">
        <title>Denitrifier Microvirgula.</title>
        <authorList>
            <person name="Anderson E."/>
            <person name="Jang J."/>
            <person name="Ishii S."/>
        </authorList>
    </citation>
    <scope>NUCLEOTIDE SEQUENCE [LARGE SCALE GENOMIC DNA]</scope>
    <source>
        <strain evidence="6 7">BE2.4</strain>
    </source>
</reference>
<dbReference type="PIRSF" id="PIRSF006806">
    <property type="entry name" value="FTHF_cligase"/>
    <property type="match status" value="1"/>
</dbReference>
<dbReference type="RefSeq" id="WP_028499493.1">
    <property type="nucleotide sequence ID" value="NZ_CP028519.1"/>
</dbReference>
<feature type="binding site" evidence="4">
    <location>
        <begin position="7"/>
        <end position="11"/>
    </location>
    <ligand>
        <name>ATP</name>
        <dbReference type="ChEBI" id="CHEBI:30616"/>
    </ligand>
</feature>
<keyword evidence="3 4" id="KW-0067">ATP-binding</keyword>
<dbReference type="NCBIfam" id="TIGR02727">
    <property type="entry name" value="MTHFS_bact"/>
    <property type="match status" value="1"/>
</dbReference>
<dbReference type="GO" id="GO:0005524">
    <property type="term" value="F:ATP binding"/>
    <property type="evidence" value="ECO:0007669"/>
    <property type="project" value="UniProtKB-KW"/>
</dbReference>
<accession>A0A2S0P908</accession>
<dbReference type="InterPro" id="IPR002698">
    <property type="entry name" value="FTHF_cligase"/>
</dbReference>
<sequence>MTLTEAKRALRRELRGKRLMLTPRYRLSAANRVAIRAQSYLAPGRRIAVYHASGSELSLAPLIARALARRCRVFWPVVPARGRVLGFVELTSSTRWRVSRLGIVEPLGPVVPASRLQAVFMPLVGFDAAGYRLGQGGGYYDCTLSPLMRRHARPWLFGCAFACQRADAIPREAHDLPLDRVLTEQRVWRPAR</sequence>
<dbReference type="EMBL" id="CP028519">
    <property type="protein sequence ID" value="AVY93879.1"/>
    <property type="molecule type" value="Genomic_DNA"/>
</dbReference>
<dbReference type="STRING" id="1122240.GCA_000620105_02472"/>
<dbReference type="GO" id="GO:0046872">
    <property type="term" value="F:metal ion binding"/>
    <property type="evidence" value="ECO:0007669"/>
    <property type="project" value="UniProtKB-KW"/>
</dbReference>